<reference evidence="2" key="1">
    <citation type="journal article" date="2023" name="Nat. Plants">
        <title>Single-cell RNA sequencing provides a high-resolution roadmap for understanding the multicellular compartmentation of specialized metabolism.</title>
        <authorList>
            <person name="Sun S."/>
            <person name="Shen X."/>
            <person name="Li Y."/>
            <person name="Li Y."/>
            <person name="Wang S."/>
            <person name="Li R."/>
            <person name="Zhang H."/>
            <person name="Shen G."/>
            <person name="Guo B."/>
            <person name="Wei J."/>
            <person name="Xu J."/>
            <person name="St-Pierre B."/>
            <person name="Chen S."/>
            <person name="Sun C."/>
        </authorList>
    </citation>
    <scope>NUCLEOTIDE SEQUENCE [LARGE SCALE GENOMIC DNA]</scope>
</reference>
<evidence type="ECO:0000313" key="1">
    <source>
        <dbReference type="EMBL" id="KAI5679731.1"/>
    </source>
</evidence>
<evidence type="ECO:0000313" key="2">
    <source>
        <dbReference type="Proteomes" id="UP001060085"/>
    </source>
</evidence>
<accession>A0ACC0C492</accession>
<sequence>MLLFPSINRGHFMSCFVFIKKKILGEQKKFHSFAKLLPSFLFHYSEETLQQQCTYNNLKFIQASTGAKVNGKPEWKVTVKNDCICTQSNIRLSCSGFQTVKLIDPSILTVEKDTCLLLKNDRIYGFREFSFTYAWDTQFPFQAVSSYISCS</sequence>
<dbReference type="EMBL" id="CM044701">
    <property type="protein sequence ID" value="KAI5679731.1"/>
    <property type="molecule type" value="Genomic_DNA"/>
</dbReference>
<dbReference type="Proteomes" id="UP001060085">
    <property type="component" value="Linkage Group LG01"/>
</dbReference>
<organism evidence="1 2">
    <name type="scientific">Catharanthus roseus</name>
    <name type="common">Madagascar periwinkle</name>
    <name type="synonym">Vinca rosea</name>
    <dbReference type="NCBI Taxonomy" id="4058"/>
    <lineage>
        <taxon>Eukaryota</taxon>
        <taxon>Viridiplantae</taxon>
        <taxon>Streptophyta</taxon>
        <taxon>Embryophyta</taxon>
        <taxon>Tracheophyta</taxon>
        <taxon>Spermatophyta</taxon>
        <taxon>Magnoliopsida</taxon>
        <taxon>eudicotyledons</taxon>
        <taxon>Gunneridae</taxon>
        <taxon>Pentapetalae</taxon>
        <taxon>asterids</taxon>
        <taxon>lamiids</taxon>
        <taxon>Gentianales</taxon>
        <taxon>Apocynaceae</taxon>
        <taxon>Rauvolfioideae</taxon>
        <taxon>Vinceae</taxon>
        <taxon>Catharanthinae</taxon>
        <taxon>Catharanthus</taxon>
    </lineage>
</organism>
<comment type="caution">
    <text evidence="1">The sequence shown here is derived from an EMBL/GenBank/DDBJ whole genome shotgun (WGS) entry which is preliminary data.</text>
</comment>
<protein>
    <submittedName>
        <fullName evidence="1">Uncharacterized protein</fullName>
    </submittedName>
</protein>
<proteinExistence type="predicted"/>
<keyword evidence="2" id="KW-1185">Reference proteome</keyword>
<gene>
    <name evidence="1" type="ORF">M9H77_00958</name>
</gene>
<name>A0ACC0C492_CATRO</name>